<feature type="active site" evidence="4">
    <location>
        <position position="137"/>
    </location>
</feature>
<dbReference type="PANTHER" id="PTHR42872:SF3">
    <property type="entry name" value="PROTEIN-GLUTAMATE METHYLESTERASE_PROTEIN-GLUTAMINE GLUTAMINASE 1"/>
    <property type="match status" value="1"/>
</dbReference>
<gene>
    <name evidence="6" type="ORF">BC792_12361</name>
</gene>
<dbReference type="SUPFAM" id="SSF52738">
    <property type="entry name" value="Methylesterase CheB, C-terminal domain"/>
    <property type="match status" value="1"/>
</dbReference>
<name>A0A5S5D4K1_9SPHI</name>
<dbReference type="PANTHER" id="PTHR42872">
    <property type="entry name" value="PROTEIN-GLUTAMATE METHYLESTERASE/PROTEIN-GLUTAMINE GLUTAMINASE"/>
    <property type="match status" value="1"/>
</dbReference>
<dbReference type="GO" id="GO:0000156">
    <property type="term" value="F:phosphorelay response regulator activity"/>
    <property type="evidence" value="ECO:0007669"/>
    <property type="project" value="InterPro"/>
</dbReference>
<dbReference type="RefSeq" id="WP_148909835.1">
    <property type="nucleotide sequence ID" value="NZ_VNHX01000023.1"/>
</dbReference>
<keyword evidence="1 4" id="KW-0378">Hydrolase</keyword>
<dbReference type="GO" id="GO:0006935">
    <property type="term" value="P:chemotaxis"/>
    <property type="evidence" value="ECO:0007669"/>
    <property type="project" value="UniProtKB-UniRule"/>
</dbReference>
<evidence type="ECO:0000256" key="3">
    <source>
        <dbReference type="ARBA" id="ARBA00048267"/>
    </source>
</evidence>
<dbReference type="GO" id="GO:0005737">
    <property type="term" value="C:cytoplasm"/>
    <property type="evidence" value="ECO:0007669"/>
    <property type="project" value="InterPro"/>
</dbReference>
<dbReference type="Pfam" id="PF01339">
    <property type="entry name" value="CheB_methylest"/>
    <property type="match status" value="1"/>
</dbReference>
<accession>A0A5S5D4K1</accession>
<dbReference type="Proteomes" id="UP000325105">
    <property type="component" value="Unassembled WGS sequence"/>
</dbReference>
<proteinExistence type="predicted"/>
<evidence type="ECO:0000256" key="2">
    <source>
        <dbReference type="ARBA" id="ARBA00039140"/>
    </source>
</evidence>
<comment type="catalytic activity">
    <reaction evidence="3">
        <text>[protein]-L-glutamate 5-O-methyl ester + H2O = L-glutamyl-[protein] + methanol + H(+)</text>
        <dbReference type="Rhea" id="RHEA:23236"/>
        <dbReference type="Rhea" id="RHEA-COMP:10208"/>
        <dbReference type="Rhea" id="RHEA-COMP:10311"/>
        <dbReference type="ChEBI" id="CHEBI:15377"/>
        <dbReference type="ChEBI" id="CHEBI:15378"/>
        <dbReference type="ChEBI" id="CHEBI:17790"/>
        <dbReference type="ChEBI" id="CHEBI:29973"/>
        <dbReference type="ChEBI" id="CHEBI:82795"/>
        <dbReference type="EC" id="3.1.1.61"/>
    </reaction>
</comment>
<dbReference type="OrthoDB" id="1524092at2"/>
<keyword evidence="7" id="KW-1185">Reference proteome</keyword>
<dbReference type="InterPro" id="IPR000673">
    <property type="entry name" value="Sig_transdc_resp-reg_Me-estase"/>
</dbReference>
<dbReference type="CDD" id="cd16433">
    <property type="entry name" value="CheB"/>
    <property type="match status" value="1"/>
</dbReference>
<evidence type="ECO:0000313" key="6">
    <source>
        <dbReference type="EMBL" id="TYP90963.1"/>
    </source>
</evidence>
<comment type="caution">
    <text evidence="6">The sequence shown here is derived from an EMBL/GenBank/DDBJ whole genome shotgun (WGS) entry which is preliminary data.</text>
</comment>
<feature type="active site" evidence="4">
    <location>
        <position position="17"/>
    </location>
</feature>
<dbReference type="EC" id="3.1.1.61" evidence="2"/>
<sequence>MGQIGRLEIELFLIGGSAGSLKVLLDMLPAVRPDLTFPVVLILHRKAGPESMLDILLANHSNMGVIEVEDKTTLQPGTVYLAPADYHLLFEHKSLLSLDCSEKLNYSRPSIDVSFQSAADIFRGNVGAMLLSGANADGAEGLAYIKKSGGLTVAQDPSTAEVAYMPARAIERGAADHILPPGQMASFINNLSVSTN</sequence>
<keyword evidence="4" id="KW-0145">Chemotaxis</keyword>
<evidence type="ECO:0000256" key="4">
    <source>
        <dbReference type="PROSITE-ProRule" id="PRU00050"/>
    </source>
</evidence>
<feature type="domain" description="CheB-type methylesterase" evidence="5">
    <location>
        <begin position="10"/>
        <end position="188"/>
    </location>
</feature>
<dbReference type="PROSITE" id="PS50122">
    <property type="entry name" value="CHEB"/>
    <property type="match status" value="1"/>
</dbReference>
<evidence type="ECO:0000259" key="5">
    <source>
        <dbReference type="PROSITE" id="PS50122"/>
    </source>
</evidence>
<feature type="active site" evidence="4">
    <location>
        <position position="44"/>
    </location>
</feature>
<organism evidence="6 7">
    <name type="scientific">Sphingobacterium allocomposti</name>
    <dbReference type="NCBI Taxonomy" id="415956"/>
    <lineage>
        <taxon>Bacteria</taxon>
        <taxon>Pseudomonadati</taxon>
        <taxon>Bacteroidota</taxon>
        <taxon>Sphingobacteriia</taxon>
        <taxon>Sphingobacteriales</taxon>
        <taxon>Sphingobacteriaceae</taxon>
        <taxon>Sphingobacterium</taxon>
    </lineage>
</organism>
<evidence type="ECO:0000313" key="7">
    <source>
        <dbReference type="Proteomes" id="UP000325105"/>
    </source>
</evidence>
<dbReference type="AlphaFoldDB" id="A0A5S5D4K1"/>
<protein>
    <recommendedName>
        <fullName evidence="2">protein-glutamate methylesterase</fullName>
        <ecNumber evidence="2">3.1.1.61</ecNumber>
    </recommendedName>
</protein>
<reference evidence="6 7" key="1">
    <citation type="submission" date="2019-07" db="EMBL/GenBank/DDBJ databases">
        <title>Genomic Encyclopedia of Archaeal and Bacterial Type Strains, Phase II (KMG-II): from individual species to whole genera.</title>
        <authorList>
            <person name="Goeker M."/>
        </authorList>
    </citation>
    <scope>NUCLEOTIDE SEQUENCE [LARGE SCALE GENOMIC DNA]</scope>
    <source>
        <strain evidence="6 7">DSM 18850</strain>
    </source>
</reference>
<dbReference type="GO" id="GO:0008984">
    <property type="term" value="F:protein-glutamate methylesterase activity"/>
    <property type="evidence" value="ECO:0007669"/>
    <property type="project" value="UniProtKB-EC"/>
</dbReference>
<evidence type="ECO:0000256" key="1">
    <source>
        <dbReference type="ARBA" id="ARBA00022801"/>
    </source>
</evidence>
<dbReference type="EMBL" id="VNHX01000023">
    <property type="protein sequence ID" value="TYP90963.1"/>
    <property type="molecule type" value="Genomic_DNA"/>
</dbReference>
<dbReference type="Gene3D" id="3.40.50.180">
    <property type="entry name" value="Methylesterase CheB, C-terminal domain"/>
    <property type="match status" value="1"/>
</dbReference>
<dbReference type="InterPro" id="IPR035909">
    <property type="entry name" value="CheB_C"/>
</dbReference>